<dbReference type="EMBL" id="LJIJ01000593">
    <property type="protein sequence ID" value="ODM96016.1"/>
    <property type="molecule type" value="Genomic_DNA"/>
</dbReference>
<protein>
    <submittedName>
        <fullName evidence="3">Nuclear receptor-binding factor 2</fullName>
    </submittedName>
</protein>
<dbReference type="OrthoDB" id="3694230at2759"/>
<dbReference type="SUPFAM" id="SSF140361">
    <property type="entry name" value="MIT domain-like"/>
    <property type="match status" value="1"/>
</dbReference>
<dbReference type="Gene3D" id="1.20.58.80">
    <property type="entry name" value="Phosphotransferase system, lactose/cellobiose-type IIA subunit"/>
    <property type="match status" value="1"/>
</dbReference>
<dbReference type="InterPro" id="IPR039679">
    <property type="entry name" value="NRBF2"/>
</dbReference>
<dbReference type="Proteomes" id="UP000094527">
    <property type="component" value="Unassembled WGS sequence"/>
</dbReference>
<evidence type="ECO:0000259" key="2">
    <source>
        <dbReference type="Pfam" id="PF17169"/>
    </source>
</evidence>
<evidence type="ECO:0000256" key="1">
    <source>
        <dbReference type="SAM" id="MobiDB-lite"/>
    </source>
</evidence>
<proteinExistence type="predicted"/>
<evidence type="ECO:0000313" key="3">
    <source>
        <dbReference type="EMBL" id="ODM96016.1"/>
    </source>
</evidence>
<dbReference type="GO" id="GO:0006914">
    <property type="term" value="P:autophagy"/>
    <property type="evidence" value="ECO:0007669"/>
    <property type="project" value="InterPro"/>
</dbReference>
<dbReference type="OMA" id="KCHETVA"/>
<comment type="caution">
    <text evidence="3">The sequence shown here is derived from an EMBL/GenBank/DDBJ whole genome shotgun (WGS) entry which is preliminary data.</text>
</comment>
<feature type="domain" description="Nuclear receptor-binding factor 2 MIT" evidence="2">
    <location>
        <begin position="4"/>
        <end position="73"/>
    </location>
</feature>
<sequence length="254" mass="28716">MEKTPLNKAHEAGRRATKLIRKGLFEEAAECHLEAARLLHDLQQGLADDSAVLRSLDEQAKYHKRQAELAHIRRKALEKYTTRVRNMDTKVGSPGSSARKLPQQSHIPQLAHHEILKNFDEADSLLQILSERKYNPAVKENKVQLSDTAACYKPVFTIRPKNDADVIEELQMVNSNLRNLVDRLLSELHDVREENRSLKKRLETNETTSSNSSVQSELEKAAVSSSSSLDAYKPRELPELAPLETPDFDFTGLS</sequence>
<dbReference type="AlphaFoldDB" id="A0A1D2MSM4"/>
<keyword evidence="3" id="KW-0675">Receptor</keyword>
<accession>A0A1D2MSM4</accession>
<dbReference type="InterPro" id="IPR033393">
    <property type="entry name" value="NRBF2_MIT"/>
</dbReference>
<keyword evidence="4" id="KW-1185">Reference proteome</keyword>
<dbReference type="Pfam" id="PF17169">
    <property type="entry name" value="NRBF2_MIT"/>
    <property type="match status" value="1"/>
</dbReference>
<dbReference type="PANTHER" id="PTHR14964:SF2">
    <property type="entry name" value="NUCLEAR RECEPTOR-BINDING FACTOR 2"/>
    <property type="match status" value="1"/>
</dbReference>
<name>A0A1D2MSM4_ORCCI</name>
<organism evidence="3 4">
    <name type="scientific">Orchesella cincta</name>
    <name type="common">Springtail</name>
    <name type="synonym">Podura cincta</name>
    <dbReference type="NCBI Taxonomy" id="48709"/>
    <lineage>
        <taxon>Eukaryota</taxon>
        <taxon>Metazoa</taxon>
        <taxon>Ecdysozoa</taxon>
        <taxon>Arthropoda</taxon>
        <taxon>Hexapoda</taxon>
        <taxon>Collembola</taxon>
        <taxon>Entomobryomorpha</taxon>
        <taxon>Entomobryoidea</taxon>
        <taxon>Orchesellidae</taxon>
        <taxon>Orchesellinae</taxon>
        <taxon>Orchesella</taxon>
    </lineage>
</organism>
<dbReference type="PANTHER" id="PTHR14964">
    <property type="entry name" value="NUCLEAR RECEPTOR BINDING FACTOR 2"/>
    <property type="match status" value="1"/>
</dbReference>
<feature type="region of interest" description="Disordered" evidence="1">
    <location>
        <begin position="197"/>
        <end position="254"/>
    </location>
</feature>
<gene>
    <name evidence="3" type="ORF">Ocin01_10657</name>
</gene>
<reference evidence="3 4" key="1">
    <citation type="journal article" date="2016" name="Genome Biol. Evol.">
        <title>Gene Family Evolution Reflects Adaptation to Soil Environmental Stressors in the Genome of the Collembolan Orchesella cincta.</title>
        <authorList>
            <person name="Faddeeva-Vakhrusheva A."/>
            <person name="Derks M.F."/>
            <person name="Anvar S.Y."/>
            <person name="Agamennone V."/>
            <person name="Suring W."/>
            <person name="Smit S."/>
            <person name="van Straalen N.M."/>
            <person name="Roelofs D."/>
        </authorList>
    </citation>
    <scope>NUCLEOTIDE SEQUENCE [LARGE SCALE GENOMIC DNA]</scope>
    <source>
        <tissue evidence="3">Mixed pool</tissue>
    </source>
</reference>
<dbReference type="STRING" id="48709.A0A1D2MSM4"/>
<evidence type="ECO:0000313" key="4">
    <source>
        <dbReference type="Proteomes" id="UP000094527"/>
    </source>
</evidence>